<dbReference type="Pfam" id="PF21505">
    <property type="entry name" value="RPN2_N"/>
    <property type="match status" value="1"/>
</dbReference>
<dbReference type="VEuPathDB" id="ToxoDB:ETH2_0400900"/>
<dbReference type="AlphaFoldDB" id="U6LAB5"/>
<dbReference type="GO" id="GO:0005634">
    <property type="term" value="C:nucleus"/>
    <property type="evidence" value="ECO:0007669"/>
    <property type="project" value="TreeGrafter"/>
</dbReference>
<evidence type="ECO:0000313" key="5">
    <source>
        <dbReference type="EMBL" id="CDJ45474.1"/>
    </source>
</evidence>
<evidence type="ECO:0000259" key="4">
    <source>
        <dbReference type="Pfam" id="PF21505"/>
    </source>
</evidence>
<evidence type="ECO:0000256" key="2">
    <source>
        <dbReference type="SAM" id="Coils"/>
    </source>
</evidence>
<name>U6LAB5_EIMTE</name>
<evidence type="ECO:0000313" key="6">
    <source>
        <dbReference type="Proteomes" id="UP000030747"/>
    </source>
</evidence>
<feature type="region of interest" description="Disordered" evidence="3">
    <location>
        <begin position="272"/>
        <end position="301"/>
    </location>
</feature>
<feature type="domain" description="26S proteasome non-ATPase regulatory subunit 1/RPN2 N-terminal" evidence="4">
    <location>
        <begin position="97"/>
        <end position="166"/>
    </location>
</feature>
<dbReference type="PANTHER" id="PTHR10943">
    <property type="entry name" value="26S PROTEASOME NON-ATPASE REGULATORY SUBUNIT"/>
    <property type="match status" value="1"/>
</dbReference>
<dbReference type="RefSeq" id="XP_013236220.1">
    <property type="nucleotide sequence ID" value="XM_013380766.1"/>
</dbReference>
<gene>
    <name evidence="5" type="ORF">ETH_00018210</name>
</gene>
<evidence type="ECO:0000256" key="1">
    <source>
        <dbReference type="ARBA" id="ARBA00022737"/>
    </source>
</evidence>
<organism evidence="5 6">
    <name type="scientific">Eimeria tenella</name>
    <name type="common">Coccidian parasite</name>
    <dbReference type="NCBI Taxonomy" id="5802"/>
    <lineage>
        <taxon>Eukaryota</taxon>
        <taxon>Sar</taxon>
        <taxon>Alveolata</taxon>
        <taxon>Apicomplexa</taxon>
        <taxon>Conoidasida</taxon>
        <taxon>Coccidia</taxon>
        <taxon>Eucoccidiorida</taxon>
        <taxon>Eimeriorina</taxon>
        <taxon>Eimeriidae</taxon>
        <taxon>Eimeria</taxon>
    </lineage>
</organism>
<keyword evidence="6" id="KW-1185">Reference proteome</keyword>
<dbReference type="GO" id="GO:0008540">
    <property type="term" value="C:proteasome regulatory particle, base subcomplex"/>
    <property type="evidence" value="ECO:0007669"/>
    <property type="project" value="TreeGrafter"/>
</dbReference>
<protein>
    <submittedName>
        <fullName evidence="5">26S proteasome subunit RPN2a, related</fullName>
    </submittedName>
</protein>
<dbReference type="GO" id="GO:0043161">
    <property type="term" value="P:proteasome-mediated ubiquitin-dependent protein catabolic process"/>
    <property type="evidence" value="ECO:0007669"/>
    <property type="project" value="TreeGrafter"/>
</dbReference>
<dbReference type="Proteomes" id="UP000030747">
    <property type="component" value="Unassembled WGS sequence"/>
</dbReference>
<dbReference type="InterPro" id="IPR048570">
    <property type="entry name" value="PSMD1_RPN2_N"/>
</dbReference>
<dbReference type="GeneID" id="25252780"/>
<dbReference type="GO" id="GO:0034515">
    <property type="term" value="C:proteasome storage granule"/>
    <property type="evidence" value="ECO:0007669"/>
    <property type="project" value="TreeGrafter"/>
</dbReference>
<feature type="coiled-coil region" evidence="2">
    <location>
        <begin position="321"/>
        <end position="349"/>
    </location>
</feature>
<dbReference type="PANTHER" id="PTHR10943:SF2">
    <property type="entry name" value="26S PROTEASOME NON-ATPASE REGULATORY SUBUNIT 1"/>
    <property type="match status" value="1"/>
</dbReference>
<dbReference type="EMBL" id="HG678273">
    <property type="protein sequence ID" value="CDJ45474.1"/>
    <property type="molecule type" value="Genomic_DNA"/>
</dbReference>
<dbReference type="VEuPathDB" id="ToxoDB:ETH_00018210"/>
<reference evidence="5" key="1">
    <citation type="submission" date="2013-10" db="EMBL/GenBank/DDBJ databases">
        <title>Genomic analysis of the causative agents of coccidiosis in chickens.</title>
        <authorList>
            <person name="Reid A.J."/>
            <person name="Blake D."/>
            <person name="Billington K."/>
            <person name="Browne H."/>
            <person name="Dunn M."/>
            <person name="Hung S."/>
            <person name="Kawahara F."/>
            <person name="Miranda-Saavedra D."/>
            <person name="Mourier T."/>
            <person name="Nagra H."/>
            <person name="Otto T.D."/>
            <person name="Rawlings N."/>
            <person name="Sanchez A."/>
            <person name="Sanders M."/>
            <person name="Subramaniam C."/>
            <person name="Tay Y."/>
            <person name="Dear P."/>
            <person name="Doerig C."/>
            <person name="Gruber A."/>
            <person name="Parkinson J."/>
            <person name="Shirley M."/>
            <person name="Wan K.L."/>
            <person name="Berriman M."/>
            <person name="Tomley F."/>
            <person name="Pain A."/>
        </authorList>
    </citation>
    <scope>NUCLEOTIDE SEQUENCE [LARGE SCALE GENOMIC DNA]</scope>
    <source>
        <strain evidence="5">Houghton</strain>
    </source>
</reference>
<keyword evidence="5" id="KW-0647">Proteasome</keyword>
<dbReference type="OrthoDB" id="331666at2759"/>
<keyword evidence="1" id="KW-0677">Repeat</keyword>
<dbReference type="OMA" id="EWMSRSA"/>
<sequence length="452" mass="48531">MEAKPLIDFSENSLYAQTLLAECIDEYIKYRAEAYAAEPAAAAAAAAAAAGSTVQQQQAFQTAAENTPNGIVPKTALRPSAFHAAVEEAVLQQLRAAAGTPAAANALGIALAAKRIQETELLLRKADNQVELLNYLSTNLYSLVSCKPFQREVLGLLVKLYKELLSSSSSSSSSSNGQQQQQQQELPPLQLDQPEVYRQLCRCLLLQGDTAAAAAVLQQMLAAAPAANLPKPQLLAYQIAFDLVDLEMPKQMAALLAHPLLAYPAVEEEQQQQQKVEEQQQQQQQQQQQTDEQQQEVQAGGAAAAGAAAGAAGPAAAAVPVAAAEDEDAAAAAAAAAAEEEERRAAESKDPYTRKLSVLRSILSGLVSLEFRLEVLNRKSQTDMHLLDMYKGFVDSRQSLLQQGLLLLQALQQSSTGCDLFLRRNLDWLKKAVSWAKFSATASIGAIHRARV</sequence>
<reference evidence="5" key="2">
    <citation type="submission" date="2013-10" db="EMBL/GenBank/DDBJ databases">
        <authorList>
            <person name="Aslett M."/>
        </authorList>
    </citation>
    <scope>NUCLEOTIDE SEQUENCE [LARGE SCALE GENOMIC DNA]</scope>
    <source>
        <strain evidence="5">Houghton</strain>
    </source>
</reference>
<dbReference type="Gene3D" id="1.25.10.10">
    <property type="entry name" value="Leucine-rich Repeat Variant"/>
    <property type="match status" value="1"/>
</dbReference>
<accession>U6LAB5</accession>
<proteinExistence type="predicted"/>
<evidence type="ECO:0000256" key="3">
    <source>
        <dbReference type="SAM" id="MobiDB-lite"/>
    </source>
</evidence>
<dbReference type="InterPro" id="IPR011989">
    <property type="entry name" value="ARM-like"/>
</dbReference>
<keyword evidence="2" id="KW-0175">Coiled coil</keyword>